<evidence type="ECO:0000313" key="5">
    <source>
        <dbReference type="Proteomes" id="UP000195991"/>
    </source>
</evidence>
<organism evidence="3 5">
    <name type="scientific">Bacillus thuringiensis</name>
    <dbReference type="NCBI Taxonomy" id="1428"/>
    <lineage>
        <taxon>Bacteria</taxon>
        <taxon>Bacillati</taxon>
        <taxon>Bacillota</taxon>
        <taxon>Bacilli</taxon>
        <taxon>Bacillales</taxon>
        <taxon>Bacillaceae</taxon>
        <taxon>Bacillus</taxon>
        <taxon>Bacillus cereus group</taxon>
    </lineage>
</organism>
<keyword evidence="2" id="KW-0812">Transmembrane</keyword>
<reference evidence="4 6" key="2">
    <citation type="submission" date="2019-03" db="EMBL/GenBank/DDBJ databases">
        <title>Above-ground endophytic microbial communities from plants in different locations in the United States.</title>
        <authorList>
            <person name="Frank C."/>
        </authorList>
    </citation>
    <scope>NUCLEOTIDE SEQUENCE [LARGE SCALE GENOMIC DNA]</scope>
    <source>
        <strain evidence="4 6">LP_2_YM</strain>
    </source>
</reference>
<dbReference type="EMBL" id="SMDG01000024">
    <property type="protein sequence ID" value="TCW47682.1"/>
    <property type="molecule type" value="Genomic_DNA"/>
</dbReference>
<feature type="transmembrane region" description="Helical" evidence="2">
    <location>
        <begin position="34"/>
        <end position="53"/>
    </location>
</feature>
<keyword evidence="3" id="KW-0131">Cell cycle</keyword>
<dbReference type="AlphaFoldDB" id="A0A1C4DDC5"/>
<gene>
    <name evidence="3" type="ORF">BTT61001_02342</name>
    <name evidence="4" type="ORF">EC910_12474</name>
</gene>
<dbReference type="PANTHER" id="PTHR40027">
    <property type="entry name" value="CELL DIVISION PROTEIN DIVIC"/>
    <property type="match status" value="1"/>
</dbReference>
<accession>A0A1C4DDC5</accession>
<name>A0A1C4DDC5_BACTU</name>
<keyword evidence="2" id="KW-0472">Membrane</keyword>
<reference evidence="3 5" key="1">
    <citation type="submission" date="2016-08" db="EMBL/GenBank/DDBJ databases">
        <authorList>
            <person name="Seilhamer J.J."/>
        </authorList>
    </citation>
    <scope>NUCLEOTIDE SEQUENCE [LARGE SCALE GENOMIC DNA]</scope>
    <source>
        <strain evidence="3 5">IEBC_T61001</strain>
    </source>
</reference>
<dbReference type="InterPro" id="IPR039076">
    <property type="entry name" value="DivIC"/>
</dbReference>
<feature type="region of interest" description="Disordered" evidence="1">
    <location>
        <begin position="1"/>
        <end position="25"/>
    </location>
</feature>
<dbReference type="EMBL" id="FMBI01000028">
    <property type="protein sequence ID" value="SCC29377.1"/>
    <property type="molecule type" value="Genomic_DNA"/>
</dbReference>
<keyword evidence="3" id="KW-0132">Cell division</keyword>
<dbReference type="PANTHER" id="PTHR40027:SF1">
    <property type="entry name" value="CELL DIVISION PROTEIN DIVIC"/>
    <property type="match status" value="1"/>
</dbReference>
<dbReference type="InterPro" id="IPR007060">
    <property type="entry name" value="FtsL/DivIC"/>
</dbReference>
<dbReference type="Pfam" id="PF04977">
    <property type="entry name" value="DivIC"/>
    <property type="match status" value="1"/>
</dbReference>
<dbReference type="Proteomes" id="UP000195991">
    <property type="component" value="Unassembled WGS sequence"/>
</dbReference>
<dbReference type="GO" id="GO:0051301">
    <property type="term" value="P:cell division"/>
    <property type="evidence" value="ECO:0007669"/>
    <property type="project" value="UniProtKB-KW"/>
</dbReference>
<dbReference type="Proteomes" id="UP000295285">
    <property type="component" value="Unassembled WGS sequence"/>
</dbReference>
<proteinExistence type="predicted"/>
<dbReference type="RefSeq" id="WP_087986063.1">
    <property type="nucleotide sequence ID" value="NZ_FMBI01000028.1"/>
</dbReference>
<sequence length="119" mass="13876">MGSIPNSPPQQSISKIQINPNKNPQTNKKLRRRLLLALAFILPMVISIQISIYKQEQMIQEKQITLNKEKKRLSELEIIGRYYENDIKTLTESEEGILKFARKLYGFSKPNETIFQIVE</sequence>
<feature type="compositionally biased region" description="Low complexity" evidence="1">
    <location>
        <begin position="1"/>
        <end position="21"/>
    </location>
</feature>
<evidence type="ECO:0000313" key="4">
    <source>
        <dbReference type="EMBL" id="TCW47682.1"/>
    </source>
</evidence>
<evidence type="ECO:0000313" key="3">
    <source>
        <dbReference type="EMBL" id="SCC29377.1"/>
    </source>
</evidence>
<evidence type="ECO:0000256" key="1">
    <source>
        <dbReference type="SAM" id="MobiDB-lite"/>
    </source>
</evidence>
<protein>
    <submittedName>
        <fullName evidence="3">Cell division protein DIVIC</fullName>
    </submittedName>
    <submittedName>
        <fullName evidence="4">Cell division protein FtsB</fullName>
    </submittedName>
</protein>
<evidence type="ECO:0000313" key="6">
    <source>
        <dbReference type="Proteomes" id="UP000295285"/>
    </source>
</evidence>
<evidence type="ECO:0000256" key="2">
    <source>
        <dbReference type="SAM" id="Phobius"/>
    </source>
</evidence>
<keyword evidence="2" id="KW-1133">Transmembrane helix</keyword>